<proteinExistence type="inferred from homology"/>
<evidence type="ECO:0000256" key="2">
    <source>
        <dbReference type="HAMAP-Rule" id="MF_00984"/>
    </source>
</evidence>
<protein>
    <recommendedName>
        <fullName evidence="2 3">Single-stranded DNA-binding protein</fullName>
        <shortName evidence="2">SSB</shortName>
    </recommendedName>
</protein>
<evidence type="ECO:0000313" key="5">
    <source>
        <dbReference type="EMBL" id="AZG68903.1"/>
    </source>
</evidence>
<evidence type="ECO:0000256" key="1">
    <source>
        <dbReference type="ARBA" id="ARBA00023125"/>
    </source>
</evidence>
<dbReference type="HAMAP" id="MF_00984">
    <property type="entry name" value="SSB"/>
    <property type="match status" value="1"/>
</dbReference>
<accession>A0A502M706</accession>
<sequence>MNKVIIVGRLAQDPYKGITKTGGIEYSRFTVAVNRAYKGTNGEQITDYIPCVAWRTDAIFVNNYLSKGSLVSIEGSFQSSKVPGQFDQLVNSYSVAVDRIASLESREASENRKKTSTINNVNNNYNNNQEQFSIPEEQNLNQPETVNDDVSSEIIDLDWQE</sequence>
<dbReference type="Proteomes" id="UP000275883">
    <property type="component" value="Chromosome"/>
</dbReference>
<dbReference type="Gene3D" id="2.40.50.140">
    <property type="entry name" value="Nucleic acid-binding proteins"/>
    <property type="match status" value="1"/>
</dbReference>
<dbReference type="InterPro" id="IPR012340">
    <property type="entry name" value="NA-bd_OB-fold"/>
</dbReference>
<comment type="caution">
    <text evidence="2">Lacks conserved residue(s) required for the propagation of feature annotation.</text>
</comment>
<reference evidence="5 7" key="1">
    <citation type="submission" date="2018-11" db="EMBL/GenBank/DDBJ databases">
        <title>Genome sequence of Mycoplasma struthionis sp. nov.</title>
        <authorList>
            <person name="Spergser J."/>
        </authorList>
    </citation>
    <scope>NUCLEOTIDE SEQUENCE [LARGE SCALE GENOMIC DNA]</scope>
    <source>
        <strain evidence="5 7">237IA</strain>
    </source>
</reference>
<dbReference type="PANTHER" id="PTHR10302:SF27">
    <property type="entry name" value="SINGLE-STRANDED DNA-BINDING PROTEIN"/>
    <property type="match status" value="1"/>
</dbReference>
<dbReference type="PANTHER" id="PTHR10302">
    <property type="entry name" value="SINGLE-STRANDED DNA-BINDING PROTEIN"/>
    <property type="match status" value="1"/>
</dbReference>
<dbReference type="OrthoDB" id="9809878at2"/>
<gene>
    <name evidence="5" type="ORF">EGN60_03065</name>
    <name evidence="6" type="ORF">FJM01_02940</name>
</gene>
<dbReference type="AlphaFoldDB" id="A0A3G8LGT5"/>
<reference evidence="6 8" key="2">
    <citation type="submission" date="2019-06" db="EMBL/GenBank/DDBJ databases">
        <title>A comparative genomics study of ostrich specific Mycoplasmas.</title>
        <authorList>
            <person name="Botes A."/>
            <person name="Nel T."/>
        </authorList>
    </citation>
    <scope>NUCLEOTIDE SEQUENCE [LARGE SCALE GENOMIC DNA]</scope>
    <source>
        <strain evidence="6 8">Ms01</strain>
    </source>
</reference>
<evidence type="ECO:0000256" key="3">
    <source>
        <dbReference type="PIRNR" id="PIRNR002070"/>
    </source>
</evidence>
<dbReference type="EMBL" id="VFSY01000029">
    <property type="protein sequence ID" value="TPI01145.1"/>
    <property type="molecule type" value="Genomic_DNA"/>
</dbReference>
<dbReference type="GO" id="GO:0006260">
    <property type="term" value="P:DNA replication"/>
    <property type="evidence" value="ECO:0007669"/>
    <property type="project" value="InterPro"/>
</dbReference>
<dbReference type="InterPro" id="IPR000424">
    <property type="entry name" value="Primosome_PriB/ssb"/>
</dbReference>
<dbReference type="RefSeq" id="WP_124724596.1">
    <property type="nucleotide sequence ID" value="NZ_CP034044.1"/>
</dbReference>
<evidence type="ECO:0000313" key="8">
    <source>
        <dbReference type="Proteomes" id="UP000317904"/>
    </source>
</evidence>
<dbReference type="PIRSF" id="PIRSF002070">
    <property type="entry name" value="SSB"/>
    <property type="match status" value="1"/>
</dbReference>
<dbReference type="SUPFAM" id="SSF50249">
    <property type="entry name" value="Nucleic acid-binding proteins"/>
    <property type="match status" value="1"/>
</dbReference>
<keyword evidence="7" id="KW-1185">Reference proteome</keyword>
<accession>A0A3G8LGT5</accession>
<dbReference type="GO" id="GO:0009295">
    <property type="term" value="C:nucleoid"/>
    <property type="evidence" value="ECO:0007669"/>
    <property type="project" value="TreeGrafter"/>
</dbReference>
<keyword evidence="1 2" id="KW-0238">DNA-binding</keyword>
<comment type="subunit">
    <text evidence="2">Homotetramer.</text>
</comment>
<dbReference type="Proteomes" id="UP000317904">
    <property type="component" value="Unassembled WGS sequence"/>
</dbReference>
<dbReference type="GO" id="GO:0003697">
    <property type="term" value="F:single-stranded DNA binding"/>
    <property type="evidence" value="ECO:0007669"/>
    <property type="project" value="UniProtKB-UniRule"/>
</dbReference>
<dbReference type="InterPro" id="IPR011344">
    <property type="entry name" value="ssDNA-bd"/>
</dbReference>
<feature type="compositionally biased region" description="Low complexity" evidence="4">
    <location>
        <begin position="119"/>
        <end position="128"/>
    </location>
</feature>
<evidence type="ECO:0000313" key="7">
    <source>
        <dbReference type="Proteomes" id="UP000275883"/>
    </source>
</evidence>
<dbReference type="NCBIfam" id="TIGR00621">
    <property type="entry name" value="ssb"/>
    <property type="match status" value="1"/>
</dbReference>
<evidence type="ECO:0000313" key="6">
    <source>
        <dbReference type="EMBL" id="TPI01145.1"/>
    </source>
</evidence>
<evidence type="ECO:0000256" key="4">
    <source>
        <dbReference type="SAM" id="MobiDB-lite"/>
    </source>
</evidence>
<dbReference type="KEGG" id="mstr:EGN60_03065"/>
<name>A0A3G8LGT5_9MOLU</name>
<organism evidence="5 7">
    <name type="scientific">Mycoplasma struthionis</name>
    <dbReference type="NCBI Taxonomy" id="538220"/>
    <lineage>
        <taxon>Bacteria</taxon>
        <taxon>Bacillati</taxon>
        <taxon>Mycoplasmatota</taxon>
        <taxon>Mollicutes</taxon>
        <taxon>Mycoplasmataceae</taxon>
        <taxon>Mycoplasma</taxon>
    </lineage>
</organism>
<dbReference type="PROSITE" id="PS50935">
    <property type="entry name" value="SSB"/>
    <property type="match status" value="1"/>
</dbReference>
<feature type="region of interest" description="Disordered" evidence="4">
    <location>
        <begin position="107"/>
        <end position="128"/>
    </location>
</feature>
<dbReference type="Pfam" id="PF00436">
    <property type="entry name" value="SSB"/>
    <property type="match status" value="1"/>
</dbReference>
<dbReference type="CDD" id="cd04496">
    <property type="entry name" value="SSB_OBF"/>
    <property type="match status" value="1"/>
</dbReference>
<dbReference type="EMBL" id="CP034044">
    <property type="protein sequence ID" value="AZG68903.1"/>
    <property type="molecule type" value="Genomic_DNA"/>
</dbReference>